<accession>A0AAX2ZHG4</accession>
<keyword evidence="5" id="KW-0560">Oxidoreductase</keyword>
<evidence type="ECO:0000256" key="1">
    <source>
        <dbReference type="ARBA" id="ARBA00001968"/>
    </source>
</evidence>
<keyword evidence="4" id="KW-0479">Metal-binding</keyword>
<dbReference type="NCBIfam" id="NF002992">
    <property type="entry name" value="PRK03743.1"/>
    <property type="match status" value="1"/>
</dbReference>
<evidence type="ECO:0000256" key="2">
    <source>
        <dbReference type="ARBA" id="ARBA00009464"/>
    </source>
</evidence>
<dbReference type="SUPFAM" id="SSF53659">
    <property type="entry name" value="Isocitrate/Isopropylmalate dehydrogenase-like"/>
    <property type="match status" value="1"/>
</dbReference>
<evidence type="ECO:0000256" key="5">
    <source>
        <dbReference type="ARBA" id="ARBA00023002"/>
    </source>
</evidence>
<gene>
    <name evidence="7" type="primary">pdxA</name>
    <name evidence="7" type="ORF">JW646_02090</name>
</gene>
<dbReference type="AlphaFoldDB" id="A0AAX2ZHG4"/>
<evidence type="ECO:0000256" key="3">
    <source>
        <dbReference type="ARBA" id="ARBA00011738"/>
    </source>
</evidence>
<dbReference type="RefSeq" id="WP_228416403.1">
    <property type="nucleotide sequence ID" value="NZ_CP081135.1"/>
</dbReference>
<dbReference type="KEGG" id="tem:JW646_02090"/>
<dbReference type="PANTHER" id="PTHR30004:SF6">
    <property type="entry name" value="D-THREONATE 4-PHOSPHATE DEHYDROGENASE"/>
    <property type="match status" value="1"/>
</dbReference>
<evidence type="ECO:0000313" key="7">
    <source>
        <dbReference type="EMBL" id="UEL48266.1"/>
    </source>
</evidence>
<dbReference type="GO" id="GO:0051287">
    <property type="term" value="F:NAD binding"/>
    <property type="evidence" value="ECO:0007669"/>
    <property type="project" value="InterPro"/>
</dbReference>
<evidence type="ECO:0000256" key="4">
    <source>
        <dbReference type="ARBA" id="ARBA00022723"/>
    </source>
</evidence>
<dbReference type="EMBL" id="CP081135">
    <property type="protein sequence ID" value="UEL48266.1"/>
    <property type="molecule type" value="Genomic_DNA"/>
</dbReference>
<comment type="cofactor">
    <cofactor evidence="1">
        <name>a divalent metal cation</name>
        <dbReference type="ChEBI" id="CHEBI:60240"/>
    </cofactor>
</comment>
<keyword evidence="6" id="KW-0520">NAD</keyword>
<evidence type="ECO:0000256" key="6">
    <source>
        <dbReference type="ARBA" id="ARBA00023027"/>
    </source>
</evidence>
<dbReference type="Proteomes" id="UP001198983">
    <property type="component" value="Chromosome"/>
</dbReference>
<comment type="similarity">
    <text evidence="2">Belongs to the PdxA family. PdxA2 subfamily.</text>
</comment>
<reference evidence="7 8" key="1">
    <citation type="journal article" date="2023" name="Int. J. Syst. Evol. Microbiol.">
        <title>Terrisporobacter hibernicus sp. nov., isolated from bovine faeces in Northern Ireland.</title>
        <authorList>
            <person name="Mitchell M."/>
            <person name="Nguyen S.V."/>
            <person name="Connor M."/>
            <person name="Fairley D.J."/>
            <person name="Donoghue O."/>
            <person name="Marshall H."/>
            <person name="Koolman L."/>
            <person name="McMullan G."/>
            <person name="Schaffer K.E."/>
            <person name="McGrath J.W."/>
            <person name="Fanning S."/>
        </authorList>
    </citation>
    <scope>NUCLEOTIDE SEQUENCE [LARGE SCALE GENOMIC DNA]</scope>
    <source>
        <strain evidence="7 8">MCA3</strain>
    </source>
</reference>
<name>A0AAX2ZHG4_9FIRM</name>
<proteinExistence type="inferred from homology"/>
<dbReference type="Pfam" id="PF04166">
    <property type="entry name" value="PdxA"/>
    <property type="match status" value="1"/>
</dbReference>
<sequence>MNREYIGVPLGDPAGIGPEIVVKSIAKEETNTYANIVVFGNKEILEKAIAVCEVDMKINIIENPQDGDYNNKTLNLVNVDNIDMNKFEPGKVSGMCGKAAFEYLAKSIDYAMEGKVKAIATTPLNKESFKAGNVPYIGHTEVLEDLTKTYNPLTMFQVKDLRVFFLSRHVSLKKACDLVTEENMYEFIIRSKEALRQLGIENPIMAVAGLNPHCGEHGLFGDEEREIEPAIERARKEGIDVVGPIGADSVFFFGLQGKFDAVLSLYHDQGHIATKTVDFHRTISITNNMPFLRTSVDHGTAFDIAWKNIANEISLVEAIRLAGDYAPNFNKK</sequence>
<protein>
    <submittedName>
        <fullName evidence="7">4-hydroxythreonine-4-phosphate dehydrogenase PdxA</fullName>
    </submittedName>
</protein>
<dbReference type="GO" id="GO:0046872">
    <property type="term" value="F:metal ion binding"/>
    <property type="evidence" value="ECO:0007669"/>
    <property type="project" value="UniProtKB-KW"/>
</dbReference>
<dbReference type="InterPro" id="IPR005255">
    <property type="entry name" value="PdxA_fam"/>
</dbReference>
<dbReference type="PANTHER" id="PTHR30004">
    <property type="entry name" value="4-HYDROXYTHREONINE-4-PHOSPHATE DEHYDROGENASE"/>
    <property type="match status" value="1"/>
</dbReference>
<organism evidence="7 8">
    <name type="scientific">Terrisporobacter hibernicus</name>
    <dbReference type="NCBI Taxonomy" id="2813371"/>
    <lineage>
        <taxon>Bacteria</taxon>
        <taxon>Bacillati</taxon>
        <taxon>Bacillota</taxon>
        <taxon>Clostridia</taxon>
        <taxon>Peptostreptococcales</taxon>
        <taxon>Peptostreptococcaceae</taxon>
        <taxon>Terrisporobacter</taxon>
    </lineage>
</organism>
<evidence type="ECO:0000313" key="8">
    <source>
        <dbReference type="Proteomes" id="UP001198983"/>
    </source>
</evidence>
<dbReference type="NCBIfam" id="TIGR00557">
    <property type="entry name" value="pdxA"/>
    <property type="match status" value="1"/>
</dbReference>
<comment type="subunit">
    <text evidence="3">Homodimer.</text>
</comment>
<dbReference type="Gene3D" id="3.40.718.10">
    <property type="entry name" value="Isopropylmalate Dehydrogenase"/>
    <property type="match status" value="1"/>
</dbReference>
<dbReference type="GO" id="GO:0016491">
    <property type="term" value="F:oxidoreductase activity"/>
    <property type="evidence" value="ECO:0007669"/>
    <property type="project" value="UniProtKB-KW"/>
</dbReference>
<keyword evidence="8" id="KW-1185">Reference proteome</keyword>